<protein>
    <submittedName>
        <fullName evidence="7">DNA-binding transcriptional regulator, MocR family, contains an aminotransferase domain</fullName>
    </submittedName>
</protein>
<evidence type="ECO:0000313" key="7">
    <source>
        <dbReference type="EMBL" id="SHF16126.1"/>
    </source>
</evidence>
<dbReference type="GO" id="GO:0003677">
    <property type="term" value="F:DNA binding"/>
    <property type="evidence" value="ECO:0007669"/>
    <property type="project" value="UniProtKB-KW"/>
</dbReference>
<feature type="domain" description="HTH gntR-type" evidence="6">
    <location>
        <begin position="22"/>
        <end position="90"/>
    </location>
</feature>
<keyword evidence="7" id="KW-0032">Aminotransferase</keyword>
<keyword evidence="3" id="KW-0805">Transcription regulation</keyword>
<dbReference type="EMBL" id="FQVN01000002">
    <property type="protein sequence ID" value="SHF16126.1"/>
    <property type="molecule type" value="Genomic_DNA"/>
</dbReference>
<keyword evidence="5" id="KW-0804">Transcription</keyword>
<keyword evidence="8" id="KW-1185">Reference proteome</keyword>
<dbReference type="PROSITE" id="PS50949">
    <property type="entry name" value="HTH_GNTR"/>
    <property type="match status" value="1"/>
</dbReference>
<gene>
    <name evidence="7" type="ORF">SAMN05444320_102699</name>
</gene>
<accession>A0A1M4ZEU9</accession>
<dbReference type="InterPro" id="IPR051446">
    <property type="entry name" value="HTH_trans_reg/aminotransferase"/>
</dbReference>
<dbReference type="Pfam" id="PF00155">
    <property type="entry name" value="Aminotran_1_2"/>
    <property type="match status" value="1"/>
</dbReference>
<dbReference type="RefSeq" id="WP_234995612.1">
    <property type="nucleotide sequence ID" value="NZ_FQVN01000002.1"/>
</dbReference>
<dbReference type="SUPFAM" id="SSF53383">
    <property type="entry name" value="PLP-dependent transferases"/>
    <property type="match status" value="1"/>
</dbReference>
<dbReference type="CDD" id="cd00609">
    <property type="entry name" value="AAT_like"/>
    <property type="match status" value="1"/>
</dbReference>
<dbReference type="GO" id="GO:0003700">
    <property type="term" value="F:DNA-binding transcription factor activity"/>
    <property type="evidence" value="ECO:0007669"/>
    <property type="project" value="InterPro"/>
</dbReference>
<name>A0A1M4ZEU9_STRHI</name>
<dbReference type="Gene3D" id="3.40.640.10">
    <property type="entry name" value="Type I PLP-dependent aspartate aminotransferase-like (Major domain)"/>
    <property type="match status" value="1"/>
</dbReference>
<evidence type="ECO:0000259" key="6">
    <source>
        <dbReference type="PROSITE" id="PS50949"/>
    </source>
</evidence>
<dbReference type="AlphaFoldDB" id="A0A1M4ZEU9"/>
<dbReference type="GO" id="GO:0030170">
    <property type="term" value="F:pyridoxal phosphate binding"/>
    <property type="evidence" value="ECO:0007669"/>
    <property type="project" value="InterPro"/>
</dbReference>
<evidence type="ECO:0000256" key="4">
    <source>
        <dbReference type="ARBA" id="ARBA00023125"/>
    </source>
</evidence>
<dbReference type="Pfam" id="PF00392">
    <property type="entry name" value="GntR"/>
    <property type="match status" value="1"/>
</dbReference>
<evidence type="ECO:0000313" key="8">
    <source>
        <dbReference type="Proteomes" id="UP000184501"/>
    </source>
</evidence>
<evidence type="ECO:0000256" key="5">
    <source>
        <dbReference type="ARBA" id="ARBA00023163"/>
    </source>
</evidence>
<dbReference type="InterPro" id="IPR015421">
    <property type="entry name" value="PyrdxlP-dep_Trfase_major"/>
</dbReference>
<dbReference type="InterPro" id="IPR004839">
    <property type="entry name" value="Aminotransferase_I/II_large"/>
</dbReference>
<dbReference type="Gene3D" id="1.10.10.10">
    <property type="entry name" value="Winged helix-like DNA-binding domain superfamily/Winged helix DNA-binding domain"/>
    <property type="match status" value="1"/>
</dbReference>
<dbReference type="InterPro" id="IPR000524">
    <property type="entry name" value="Tscrpt_reg_HTH_GntR"/>
</dbReference>
<evidence type="ECO:0000256" key="1">
    <source>
        <dbReference type="ARBA" id="ARBA00005384"/>
    </source>
</evidence>
<dbReference type="STRING" id="2017.SAMN05444320_102699"/>
<dbReference type="SUPFAM" id="SSF46785">
    <property type="entry name" value="Winged helix' DNA-binding domain"/>
    <property type="match status" value="1"/>
</dbReference>
<dbReference type="GO" id="GO:0008483">
    <property type="term" value="F:transaminase activity"/>
    <property type="evidence" value="ECO:0007669"/>
    <property type="project" value="UniProtKB-KW"/>
</dbReference>
<dbReference type="InterPro" id="IPR036388">
    <property type="entry name" value="WH-like_DNA-bd_sf"/>
</dbReference>
<reference evidence="7 8" key="1">
    <citation type="submission" date="2016-11" db="EMBL/GenBank/DDBJ databases">
        <authorList>
            <person name="Jaros S."/>
            <person name="Januszkiewicz K."/>
            <person name="Wedrychowicz H."/>
        </authorList>
    </citation>
    <scope>NUCLEOTIDE SEQUENCE [LARGE SCALE GENOMIC DNA]</scope>
    <source>
        <strain evidence="7 8">DSM 44523</strain>
    </source>
</reference>
<proteinExistence type="inferred from homology"/>
<evidence type="ECO:0000256" key="3">
    <source>
        <dbReference type="ARBA" id="ARBA00023015"/>
    </source>
</evidence>
<dbReference type="PANTHER" id="PTHR46577">
    <property type="entry name" value="HTH-TYPE TRANSCRIPTIONAL REGULATORY PROTEIN GABR"/>
    <property type="match status" value="1"/>
</dbReference>
<keyword evidence="7" id="KW-0808">Transferase</keyword>
<dbReference type="Proteomes" id="UP000184501">
    <property type="component" value="Unassembled WGS sequence"/>
</dbReference>
<comment type="similarity">
    <text evidence="1">In the C-terminal section; belongs to the class-I pyridoxal-phosphate-dependent aminotransferase family.</text>
</comment>
<dbReference type="InterPro" id="IPR015424">
    <property type="entry name" value="PyrdxlP-dep_Trfase"/>
</dbReference>
<dbReference type="PANTHER" id="PTHR46577:SF1">
    <property type="entry name" value="HTH-TYPE TRANSCRIPTIONAL REGULATORY PROTEIN GABR"/>
    <property type="match status" value="1"/>
</dbReference>
<dbReference type="InterPro" id="IPR036390">
    <property type="entry name" value="WH_DNA-bd_sf"/>
</dbReference>
<sequence>MLKPPAIDGLVARLGRWSAGRGPLYVLLAARLRELIDDGELPPDTPLPPDRAFATALAVGRGTVVAAYDVLCQEGKIVRRQGSGTRVASAVLPRDRTRAGDTANPLFLHLLERPDHVVQLTCATPTTVPPEVTSAYTRALSLIRSDGLGYHPAGHPALRGALAERYTRRGLPTEPDQILVTTGAQQALSLVTRLLVRPGDKVVVEAPTYPGALEVFREAAAIPRPVSSVDGLDWPALVDVLGRERPALGYLIPTHHNPTGTVLPTPARRRVAEVAAVHGVPLVDDEALVDLGFDGAEPAPLAVFAPDNAVLTVGSLSKIVWGGLRVGWVRASAALVARLARLKAVHDLGSDVASQLAAVDLLADLDAIRARRAGELRRRHDRLRAELGARLPDWRFRPAAGGQTLWVRLPHGDAVSFAQLALRHGIALLPGGSLDVSGGSAACLRIPFLAPPDELGKAVRQLAGAWRDYSPSADPPTTLAPLAI</sequence>
<organism evidence="7 8">
    <name type="scientific">Streptoalloteichus hindustanus</name>
    <dbReference type="NCBI Taxonomy" id="2017"/>
    <lineage>
        <taxon>Bacteria</taxon>
        <taxon>Bacillati</taxon>
        <taxon>Actinomycetota</taxon>
        <taxon>Actinomycetes</taxon>
        <taxon>Pseudonocardiales</taxon>
        <taxon>Pseudonocardiaceae</taxon>
        <taxon>Streptoalloteichus</taxon>
    </lineage>
</organism>
<keyword evidence="2" id="KW-0663">Pyridoxal phosphate</keyword>
<dbReference type="SMART" id="SM00345">
    <property type="entry name" value="HTH_GNTR"/>
    <property type="match status" value="1"/>
</dbReference>
<evidence type="ECO:0000256" key="2">
    <source>
        <dbReference type="ARBA" id="ARBA00022898"/>
    </source>
</evidence>
<keyword evidence="4 7" id="KW-0238">DNA-binding</keyword>